<evidence type="ECO:0000313" key="3">
    <source>
        <dbReference type="Proteomes" id="UP000499080"/>
    </source>
</evidence>
<evidence type="ECO:0000256" key="1">
    <source>
        <dbReference type="SAM" id="MobiDB-lite"/>
    </source>
</evidence>
<protein>
    <submittedName>
        <fullName evidence="2">Uncharacterized protein</fullName>
    </submittedName>
</protein>
<accession>A0A4Y2R3Y2</accession>
<keyword evidence="3" id="KW-1185">Reference proteome</keyword>
<proteinExistence type="predicted"/>
<feature type="region of interest" description="Disordered" evidence="1">
    <location>
        <begin position="1"/>
        <end position="20"/>
    </location>
</feature>
<dbReference type="Proteomes" id="UP000499080">
    <property type="component" value="Unassembled WGS sequence"/>
</dbReference>
<organism evidence="2 3">
    <name type="scientific">Araneus ventricosus</name>
    <name type="common">Orbweaver spider</name>
    <name type="synonym">Epeira ventricosa</name>
    <dbReference type="NCBI Taxonomy" id="182803"/>
    <lineage>
        <taxon>Eukaryota</taxon>
        <taxon>Metazoa</taxon>
        <taxon>Ecdysozoa</taxon>
        <taxon>Arthropoda</taxon>
        <taxon>Chelicerata</taxon>
        <taxon>Arachnida</taxon>
        <taxon>Araneae</taxon>
        <taxon>Araneomorphae</taxon>
        <taxon>Entelegynae</taxon>
        <taxon>Araneoidea</taxon>
        <taxon>Araneidae</taxon>
        <taxon>Araneus</taxon>
    </lineage>
</organism>
<evidence type="ECO:0000313" key="2">
    <source>
        <dbReference type="EMBL" id="GBN70130.1"/>
    </source>
</evidence>
<comment type="caution">
    <text evidence="2">The sequence shown here is derived from an EMBL/GenBank/DDBJ whole genome shotgun (WGS) entry which is preliminary data.</text>
</comment>
<reference evidence="2 3" key="1">
    <citation type="journal article" date="2019" name="Sci. Rep.">
        <title>Orb-weaving spider Araneus ventricosus genome elucidates the spidroin gene catalogue.</title>
        <authorList>
            <person name="Kono N."/>
            <person name="Nakamura H."/>
            <person name="Ohtoshi R."/>
            <person name="Moran D.A.P."/>
            <person name="Shinohara A."/>
            <person name="Yoshida Y."/>
            <person name="Fujiwara M."/>
            <person name="Mori M."/>
            <person name="Tomita M."/>
            <person name="Arakawa K."/>
        </authorList>
    </citation>
    <scope>NUCLEOTIDE SEQUENCE [LARGE SCALE GENOMIC DNA]</scope>
</reference>
<dbReference type="EMBL" id="BGPR01015661">
    <property type="protein sequence ID" value="GBN70130.1"/>
    <property type="molecule type" value="Genomic_DNA"/>
</dbReference>
<sequence>MDSPVHRGGTQVARSSYQTNLSHESFGKQITTLDTWVPVHTSHENLRSCSTPVTPHANGQITILDDLAQAFSRWIHGILELFPGYTMLGKLNSLQIKARDWPASSLPIHTSFYHQTLCYSLFFTVQFNFTDCCKITPRNSRVC</sequence>
<name>A0A4Y2R3Y2_ARAVE</name>
<gene>
    <name evidence="2" type="ORF">AVEN_29653_1</name>
</gene>
<dbReference type="AlphaFoldDB" id="A0A4Y2R3Y2"/>